<sequence length="179" mass="21130">MCLLLFLLVYKFIRGTFEYEKITRFDMVLIPAYSTLMMVITLNNEYSLSKILTAVFLLILGICIGLFQASKIKIQTTGQIDKYHRPIVKVKRGWSYLIGWLLVFIIIIIIDLHYEPTLKTDGIIHELLNEILKDISIVAFFNIKNEWFVWVLNVATSLTYDMYLIIHYRPIRQAIRKRH</sequence>
<keyword evidence="1" id="KW-1133">Transmembrane helix</keyword>
<gene>
    <name evidence="2" type="ORF">H5S09_11035</name>
</gene>
<evidence type="ECO:0000313" key="3">
    <source>
        <dbReference type="Proteomes" id="UP000517106"/>
    </source>
</evidence>
<dbReference type="Proteomes" id="UP000517106">
    <property type="component" value="Unassembled WGS sequence"/>
</dbReference>
<reference evidence="2 3" key="1">
    <citation type="submission" date="2020-07" db="EMBL/GenBank/DDBJ databases">
        <title>Description of Limosilactobacillus balticus sp. nov., Limosilactobacillus agrestis sp. nov., Limosilactobacillus albertensis sp. nov., Limosilactobacillus rudii sp. nov., Limosilactobacillus fastidiosus sp. nov., five novel Limosilactobacillus species isolated from the vertebrate gastrointestinal tract, and proposal of 6 subspecies of Limosilactobacillus reuteri adapted to the gastrointestinal tract of specific vertebrate hosts.</title>
        <authorList>
            <person name="Li F."/>
            <person name="Cheng C."/>
            <person name="Zheng J."/>
            <person name="Quevedo R.M."/>
            <person name="Li J."/>
            <person name="Roos S."/>
            <person name="Gaenzle M.G."/>
            <person name="Walter J."/>
        </authorList>
    </citation>
    <scope>NUCLEOTIDE SEQUENCE [LARGE SCALE GENOMIC DNA]</scope>
    <source>
        <strain evidence="2 3">STM2_1</strain>
    </source>
</reference>
<evidence type="ECO:0000313" key="2">
    <source>
        <dbReference type="EMBL" id="MBB1098460.1"/>
    </source>
</evidence>
<keyword evidence="1" id="KW-0812">Transmembrane</keyword>
<organism evidence="2 3">
    <name type="scientific">Limosilactobacillus rudii</name>
    <dbReference type="NCBI Taxonomy" id="2759755"/>
    <lineage>
        <taxon>Bacteria</taxon>
        <taxon>Bacillati</taxon>
        <taxon>Bacillota</taxon>
        <taxon>Bacilli</taxon>
        <taxon>Lactobacillales</taxon>
        <taxon>Lactobacillaceae</taxon>
        <taxon>Limosilactobacillus</taxon>
    </lineage>
</organism>
<feature type="transmembrane region" description="Helical" evidence="1">
    <location>
        <begin position="51"/>
        <end position="72"/>
    </location>
</feature>
<accession>A0A7W3YP74</accession>
<feature type="transmembrane region" description="Helical" evidence="1">
    <location>
        <begin position="147"/>
        <end position="168"/>
    </location>
</feature>
<proteinExistence type="predicted"/>
<keyword evidence="3" id="KW-1185">Reference proteome</keyword>
<name>A0A7W3YP74_9LACO</name>
<dbReference type="EMBL" id="JACIVA010000060">
    <property type="protein sequence ID" value="MBB1098460.1"/>
    <property type="molecule type" value="Genomic_DNA"/>
</dbReference>
<dbReference type="AlphaFoldDB" id="A0A7W3YP74"/>
<protein>
    <submittedName>
        <fullName evidence="2">Hydrophobic protein</fullName>
    </submittedName>
</protein>
<comment type="caution">
    <text evidence="2">The sequence shown here is derived from an EMBL/GenBank/DDBJ whole genome shotgun (WGS) entry which is preliminary data.</text>
</comment>
<evidence type="ECO:0000256" key="1">
    <source>
        <dbReference type="SAM" id="Phobius"/>
    </source>
</evidence>
<feature type="transmembrane region" description="Helical" evidence="1">
    <location>
        <begin position="93"/>
        <end position="110"/>
    </location>
</feature>
<keyword evidence="1" id="KW-0472">Membrane</keyword>